<evidence type="ECO:0000313" key="3">
    <source>
        <dbReference type="Proteomes" id="UP001157440"/>
    </source>
</evidence>
<feature type="region of interest" description="Disordered" evidence="1">
    <location>
        <begin position="37"/>
        <end position="79"/>
    </location>
</feature>
<keyword evidence="3" id="KW-1185">Reference proteome</keyword>
<dbReference type="Proteomes" id="UP001157440">
    <property type="component" value="Unassembled WGS sequence"/>
</dbReference>
<comment type="caution">
    <text evidence="2">The sequence shown here is derived from an EMBL/GenBank/DDBJ whole genome shotgun (WGS) entry which is preliminary data.</text>
</comment>
<gene>
    <name evidence="2" type="ORF">GCM10007890_27860</name>
</gene>
<organism evidence="2 3">
    <name type="scientific">Methylobacterium tardum</name>
    <dbReference type="NCBI Taxonomy" id="374432"/>
    <lineage>
        <taxon>Bacteria</taxon>
        <taxon>Pseudomonadati</taxon>
        <taxon>Pseudomonadota</taxon>
        <taxon>Alphaproteobacteria</taxon>
        <taxon>Hyphomicrobiales</taxon>
        <taxon>Methylobacteriaceae</taxon>
        <taxon>Methylobacterium</taxon>
    </lineage>
</organism>
<evidence type="ECO:0000256" key="1">
    <source>
        <dbReference type="SAM" id="MobiDB-lite"/>
    </source>
</evidence>
<feature type="compositionally biased region" description="Basic and acidic residues" evidence="1">
    <location>
        <begin position="40"/>
        <end position="52"/>
    </location>
</feature>
<reference evidence="3" key="1">
    <citation type="journal article" date="2019" name="Int. J. Syst. Evol. Microbiol.">
        <title>The Global Catalogue of Microorganisms (GCM) 10K type strain sequencing project: providing services to taxonomists for standard genome sequencing and annotation.</title>
        <authorList>
            <consortium name="The Broad Institute Genomics Platform"/>
            <consortium name="The Broad Institute Genome Sequencing Center for Infectious Disease"/>
            <person name="Wu L."/>
            <person name="Ma J."/>
        </authorList>
    </citation>
    <scope>NUCLEOTIDE SEQUENCE [LARGE SCALE GENOMIC DNA]</scope>
    <source>
        <strain evidence="3">NBRC 103632</strain>
    </source>
</reference>
<dbReference type="EMBL" id="BSPL01000017">
    <property type="protein sequence ID" value="GLS70773.1"/>
    <property type="molecule type" value="Genomic_DNA"/>
</dbReference>
<dbReference type="AlphaFoldDB" id="A0AA37TMJ7"/>
<sequence length="79" mass="8526">MLYGTRVLPDPLSRARHSCARWAAGWTALVIRIDASASRVPRDRSPLPKESGEAAASEGACNASRRRNGPPPEAVQETE</sequence>
<proteinExistence type="predicted"/>
<name>A0AA37TMJ7_9HYPH</name>
<protein>
    <submittedName>
        <fullName evidence="2">Uncharacterized protein</fullName>
    </submittedName>
</protein>
<evidence type="ECO:0000313" key="2">
    <source>
        <dbReference type="EMBL" id="GLS70773.1"/>
    </source>
</evidence>
<accession>A0AA37TMJ7</accession>